<dbReference type="Gene3D" id="1.10.10.10">
    <property type="entry name" value="Winged helix-like DNA-binding domain superfamily/Winged helix DNA-binding domain"/>
    <property type="match status" value="1"/>
</dbReference>
<dbReference type="Proteomes" id="UP000244189">
    <property type="component" value="Unassembled WGS sequence"/>
</dbReference>
<dbReference type="SUPFAM" id="SSF46785">
    <property type="entry name" value="Winged helix' DNA-binding domain"/>
    <property type="match status" value="1"/>
</dbReference>
<evidence type="ECO:0000256" key="1">
    <source>
        <dbReference type="ARBA" id="ARBA00023015"/>
    </source>
</evidence>
<dbReference type="GO" id="GO:0006355">
    <property type="term" value="P:regulation of DNA-templated transcription"/>
    <property type="evidence" value="ECO:0007669"/>
    <property type="project" value="InterPro"/>
</dbReference>
<dbReference type="Pfam" id="PF13545">
    <property type="entry name" value="HTH_Crp_2"/>
    <property type="match status" value="1"/>
</dbReference>
<keyword evidence="2" id="KW-0238">DNA-binding</keyword>
<dbReference type="PROSITE" id="PS51063">
    <property type="entry name" value="HTH_CRP_2"/>
    <property type="match status" value="1"/>
</dbReference>
<dbReference type="AlphaFoldDB" id="A0A2T5GK22"/>
<dbReference type="InterPro" id="IPR014710">
    <property type="entry name" value="RmlC-like_jellyroll"/>
</dbReference>
<evidence type="ECO:0000259" key="5">
    <source>
        <dbReference type="PROSITE" id="PS51063"/>
    </source>
</evidence>
<dbReference type="InterPro" id="IPR036390">
    <property type="entry name" value="WH_DNA-bd_sf"/>
</dbReference>
<keyword evidence="3" id="KW-0804">Transcription</keyword>
<feature type="domain" description="Cyclic nucleotide-binding" evidence="4">
    <location>
        <begin position="14"/>
        <end position="120"/>
    </location>
</feature>
<gene>
    <name evidence="6" type="ORF">C8J26_2519</name>
</gene>
<keyword evidence="7" id="KW-1185">Reference proteome</keyword>
<evidence type="ECO:0000313" key="6">
    <source>
        <dbReference type="EMBL" id="PTQ59667.1"/>
    </source>
</evidence>
<dbReference type="InterPro" id="IPR018490">
    <property type="entry name" value="cNMP-bd_dom_sf"/>
</dbReference>
<accession>A0A2T5GK22</accession>
<dbReference type="GO" id="GO:0003677">
    <property type="term" value="F:DNA binding"/>
    <property type="evidence" value="ECO:0007669"/>
    <property type="project" value="UniProtKB-KW"/>
</dbReference>
<dbReference type="InterPro" id="IPR000595">
    <property type="entry name" value="cNMP-bd_dom"/>
</dbReference>
<protein>
    <submittedName>
        <fullName evidence="6">CRP-like cAMP-binding protein</fullName>
    </submittedName>
</protein>
<evidence type="ECO:0000256" key="2">
    <source>
        <dbReference type="ARBA" id="ARBA00023125"/>
    </source>
</evidence>
<dbReference type="InterPro" id="IPR012318">
    <property type="entry name" value="HTH_CRP"/>
</dbReference>
<name>A0A2T5GK22_9SPHN</name>
<dbReference type="Pfam" id="PF00027">
    <property type="entry name" value="cNMP_binding"/>
    <property type="match status" value="1"/>
</dbReference>
<reference evidence="6 7" key="1">
    <citation type="submission" date="2018-04" db="EMBL/GenBank/DDBJ databases">
        <title>Genomic Encyclopedia of Type Strains, Phase III (KMG-III): the genomes of soil and plant-associated and newly described type strains.</title>
        <authorList>
            <person name="Whitman W."/>
        </authorList>
    </citation>
    <scope>NUCLEOTIDE SEQUENCE [LARGE SCALE GENOMIC DNA]</scope>
    <source>
        <strain evidence="6 7">MA101b</strain>
    </source>
</reference>
<dbReference type="CDD" id="cd00038">
    <property type="entry name" value="CAP_ED"/>
    <property type="match status" value="1"/>
</dbReference>
<dbReference type="PROSITE" id="PS50042">
    <property type="entry name" value="CNMP_BINDING_3"/>
    <property type="match status" value="1"/>
</dbReference>
<dbReference type="Gene3D" id="2.60.120.10">
    <property type="entry name" value="Jelly Rolls"/>
    <property type="match status" value="1"/>
</dbReference>
<evidence type="ECO:0000256" key="3">
    <source>
        <dbReference type="ARBA" id="ARBA00023163"/>
    </source>
</evidence>
<dbReference type="EMBL" id="QAOG01000004">
    <property type="protein sequence ID" value="PTQ59667.1"/>
    <property type="molecule type" value="Genomic_DNA"/>
</dbReference>
<sequence length="249" mass="27333">MDTTLARFFDTLATGASLDEDDRNHLFQLPFARKTYPAAGYLMRQGDRGDALSIVLDGYCYGQKDDGEGKSQIVSLAITGDSIGLEHLYLRAVDHDTRALTGVVVATVPLAAVRQIAARRPAIAQALGVHQAIRHAITREWMVNIGARDGLRRVAHFLCEFAVRSDAAGRTPEDGYELPMSQEQIGQATGLTAVHVNRMLKTLHTAGLVERSWRHVRFADWHGLRDIAGFSTDYLHAGQQVRIPAPPAP</sequence>
<evidence type="ECO:0000313" key="7">
    <source>
        <dbReference type="Proteomes" id="UP000244189"/>
    </source>
</evidence>
<proteinExistence type="predicted"/>
<dbReference type="SMART" id="SM00419">
    <property type="entry name" value="HTH_CRP"/>
    <property type="match status" value="1"/>
</dbReference>
<feature type="domain" description="HTH crp-type" evidence="5">
    <location>
        <begin position="148"/>
        <end position="222"/>
    </location>
</feature>
<dbReference type="SUPFAM" id="SSF51206">
    <property type="entry name" value="cAMP-binding domain-like"/>
    <property type="match status" value="1"/>
</dbReference>
<keyword evidence="1" id="KW-0805">Transcription regulation</keyword>
<dbReference type="InterPro" id="IPR036388">
    <property type="entry name" value="WH-like_DNA-bd_sf"/>
</dbReference>
<organism evidence="6 7">
    <name type="scientific">Sphingomonas aurantiaca</name>
    <dbReference type="NCBI Taxonomy" id="185949"/>
    <lineage>
        <taxon>Bacteria</taxon>
        <taxon>Pseudomonadati</taxon>
        <taxon>Pseudomonadota</taxon>
        <taxon>Alphaproteobacteria</taxon>
        <taxon>Sphingomonadales</taxon>
        <taxon>Sphingomonadaceae</taxon>
        <taxon>Sphingomonas</taxon>
    </lineage>
</organism>
<comment type="caution">
    <text evidence="6">The sequence shown here is derived from an EMBL/GenBank/DDBJ whole genome shotgun (WGS) entry which is preliminary data.</text>
</comment>
<evidence type="ECO:0000259" key="4">
    <source>
        <dbReference type="PROSITE" id="PS50042"/>
    </source>
</evidence>